<reference evidence="3 4" key="1">
    <citation type="submission" date="2019-06" db="EMBL/GenBank/DDBJ databases">
        <title>Lysobacter alkalisoli sp. nov. isolated from saline soil.</title>
        <authorList>
            <person name="Sun J.-Q."/>
            <person name="Xu L."/>
        </authorList>
    </citation>
    <scope>NUCLEOTIDE SEQUENCE [LARGE SCALE GENOMIC DNA]</scope>
    <source>
        <strain evidence="3 4">JCM 31130</strain>
    </source>
</reference>
<evidence type="ECO:0000256" key="2">
    <source>
        <dbReference type="SAM" id="SignalP"/>
    </source>
</evidence>
<dbReference type="EMBL" id="VICE01000067">
    <property type="protein sequence ID" value="TQD46153.1"/>
    <property type="molecule type" value="Genomic_DNA"/>
</dbReference>
<evidence type="ECO:0000313" key="3">
    <source>
        <dbReference type="EMBL" id="TQD46153.1"/>
    </source>
</evidence>
<evidence type="ECO:0000256" key="1">
    <source>
        <dbReference type="SAM" id="MobiDB-lite"/>
    </source>
</evidence>
<organism evidence="3 4">
    <name type="scientific">Marilutibacter aestuarii</name>
    <dbReference type="NCBI Taxonomy" id="1706195"/>
    <lineage>
        <taxon>Bacteria</taxon>
        <taxon>Pseudomonadati</taxon>
        <taxon>Pseudomonadota</taxon>
        <taxon>Gammaproteobacteria</taxon>
        <taxon>Lysobacterales</taxon>
        <taxon>Lysobacteraceae</taxon>
        <taxon>Marilutibacter</taxon>
    </lineage>
</organism>
<name>A0A508AB72_9GAMM</name>
<proteinExistence type="predicted"/>
<keyword evidence="2" id="KW-0732">Signal</keyword>
<dbReference type="Proteomes" id="UP000318212">
    <property type="component" value="Unassembled WGS sequence"/>
</dbReference>
<feature type="signal peptide" evidence="2">
    <location>
        <begin position="1"/>
        <end position="24"/>
    </location>
</feature>
<keyword evidence="4" id="KW-1185">Reference proteome</keyword>
<feature type="region of interest" description="Disordered" evidence="1">
    <location>
        <begin position="777"/>
        <end position="861"/>
    </location>
</feature>
<sequence length="861" mass="90801">MRSTRLGGLATVLACMVGCTSATLGPPAAAVPTQAAGSTGNDAASGGVAIDARPFPRRFEADGVVFNIHQPQYDEWEDGQLSGRFAVSVAAGTHPDAQGRPQAAFDYGVVGFRARTQVDKAARAVVLTDIALGPASFPAAPGEQSRYLDIVRGILEPGATLTLSLDQLESSLAVAAADPDGGSLRVANDPPELLLRQAPAVLVRIDGDPALRSTGEGDVRRVINTRSLVLVQDGRYYLYLAGHWVMAASLDGPWSMPGVVDGDLERARREAVASRAVDTLEDAPPELAQAFADSRVPDISVRTRPAELITTQGAPEFADIPGTRLAYVANTGADVFVDADQDHAWYALVSGRWFSSTSSHGPWRHVAATSLPADFAAIPPESPKSGVLASIPGTPEARESLIANSIPQTASVDRRQAELQVAYDGEPQFRPIEGTALQYAWNTAVPVIRVDARQFYAVDRGIWFVATSARGPWRVADSVPAAIYAIPTTSPLHYVTYVRVYGGNGDEVYVGYTPGYYGTVVSDGVVVYGTGYDCDPWLGTYWYGCPATYGLGAYFGWNPWVGWTFGWGWGWGGGWYGPYSPWWGPWYGPAYPWGWWGGGAAAWNVYGHWGTAAVRGTAAAWANPWTGNYGRAVRGGFYDERSGGRGMGRAAVNTNAYTGTTRARAEGLRYNPQTGRVVSGEVAGAGNPYSGRAGVAGDRTVVNTGTGRVTESAGAAVRGPGGAAGAGGFDSDGNRVDVAGAGGFHYNADSGSFDHGGAIKVNDSIYAGRDGNVYRHGENGWEQVTRPGGSAHTPSPPQGLDRDRVARERGQQRINGGFAPAQPVQRPASGPATRPMGPSRPMGGFRGGLGGRPRGGGFGRR</sequence>
<feature type="compositionally biased region" description="Gly residues" evidence="1">
    <location>
        <begin position="844"/>
        <end position="861"/>
    </location>
</feature>
<dbReference type="AlphaFoldDB" id="A0A508AB72"/>
<protein>
    <recommendedName>
        <fullName evidence="5">Carbohydrate-binding family V/XII</fullName>
    </recommendedName>
</protein>
<evidence type="ECO:0000313" key="4">
    <source>
        <dbReference type="Proteomes" id="UP000318212"/>
    </source>
</evidence>
<accession>A0A508AB72</accession>
<evidence type="ECO:0008006" key="5">
    <source>
        <dbReference type="Google" id="ProtNLM"/>
    </source>
</evidence>
<comment type="caution">
    <text evidence="3">The sequence shown here is derived from an EMBL/GenBank/DDBJ whole genome shotgun (WGS) entry which is preliminary data.</text>
</comment>
<feature type="chain" id="PRO_5021215641" description="Carbohydrate-binding family V/XII" evidence="2">
    <location>
        <begin position="25"/>
        <end position="861"/>
    </location>
</feature>
<feature type="compositionally biased region" description="Basic and acidic residues" evidence="1">
    <location>
        <begin position="800"/>
        <end position="811"/>
    </location>
</feature>
<gene>
    <name evidence="3" type="ORF">FKV25_07365</name>
</gene>